<reference evidence="3 4" key="1">
    <citation type="submission" date="2016-04" db="EMBL/GenBank/DDBJ databases">
        <authorList>
            <consortium name="Pathogen Informatics"/>
        </authorList>
    </citation>
    <scope>NUCLEOTIDE SEQUENCE [LARGE SCALE GENOMIC DNA]</scope>
    <source>
        <strain evidence="3 4">H044680328</strain>
    </source>
</reference>
<dbReference type="KEGG" id="btrm:SAMEA390648703590"/>
<keyword evidence="4" id="KW-1185">Reference proteome</keyword>
<dbReference type="PATRIC" id="fig|123899.6.peg.3591"/>
<dbReference type="eggNOG" id="COG2068">
    <property type="taxonomic scope" value="Bacteria"/>
</dbReference>
<organism evidence="3 4">
    <name type="scientific">Bordetella trematum</name>
    <dbReference type="NCBI Taxonomy" id="123899"/>
    <lineage>
        <taxon>Bacteria</taxon>
        <taxon>Pseudomonadati</taxon>
        <taxon>Pseudomonadota</taxon>
        <taxon>Betaproteobacteria</taxon>
        <taxon>Burkholderiales</taxon>
        <taxon>Alcaligenaceae</taxon>
        <taxon>Bordetella</taxon>
    </lineage>
</organism>
<dbReference type="EMBL" id="LT546645">
    <property type="protein sequence ID" value="SAI73268.1"/>
    <property type="molecule type" value="Genomic_DNA"/>
</dbReference>
<dbReference type="OrthoDB" id="5298793at2"/>
<dbReference type="AlphaFoldDB" id="A0A157R3T8"/>
<protein>
    <submittedName>
        <fullName evidence="3">Molybdopterin-guanine dinucleotide biosynthesis protein MobA</fullName>
    </submittedName>
</protein>
<evidence type="ECO:0000256" key="1">
    <source>
        <dbReference type="ARBA" id="ARBA00022842"/>
    </source>
</evidence>
<dbReference type="PANTHER" id="PTHR43777:SF1">
    <property type="entry name" value="MOLYBDENUM COFACTOR CYTIDYLYLTRANSFERASE"/>
    <property type="match status" value="1"/>
</dbReference>
<dbReference type="GeneID" id="56589175"/>
<feature type="domain" description="MobA-like NTP transferase" evidence="2">
    <location>
        <begin position="18"/>
        <end position="185"/>
    </location>
</feature>
<dbReference type="GO" id="GO:0016779">
    <property type="term" value="F:nucleotidyltransferase activity"/>
    <property type="evidence" value="ECO:0007669"/>
    <property type="project" value="UniProtKB-ARBA"/>
</dbReference>
<proteinExistence type="predicted"/>
<evidence type="ECO:0000313" key="4">
    <source>
        <dbReference type="Proteomes" id="UP000076825"/>
    </source>
</evidence>
<sequence length="210" mass="21308">MPSYSPLPDPAACAPAVAILLAAGQGARYAAQARGADKLMARLPDGRPVAAASAATLRTAVGEVLAVLRPGRDTLADVLREQGCEILVAEAATQGMGASLAAAARHLLSRHGHAAAPAVLVALADMPWIRPATCQALLRACAPGQIAAASHQGRRGHPVAFPAACLPELAALGGDTGARALLQRHGCLELELDDPGVLRDIDIPCDIPAA</sequence>
<dbReference type="Pfam" id="PF12804">
    <property type="entry name" value="NTP_transf_3"/>
    <property type="match status" value="1"/>
</dbReference>
<dbReference type="InterPro" id="IPR025877">
    <property type="entry name" value="MobA-like_NTP_Trfase"/>
</dbReference>
<dbReference type="SUPFAM" id="SSF53448">
    <property type="entry name" value="Nucleotide-diphospho-sugar transferases"/>
    <property type="match status" value="1"/>
</dbReference>
<dbReference type="STRING" id="123899.SAMEA3906487_03590"/>
<dbReference type="Proteomes" id="UP000076825">
    <property type="component" value="Chromosome 1"/>
</dbReference>
<evidence type="ECO:0000259" key="2">
    <source>
        <dbReference type="Pfam" id="PF12804"/>
    </source>
</evidence>
<dbReference type="InterPro" id="IPR029044">
    <property type="entry name" value="Nucleotide-diphossugar_trans"/>
</dbReference>
<dbReference type="CDD" id="cd04182">
    <property type="entry name" value="GT_2_like_f"/>
    <property type="match status" value="1"/>
</dbReference>
<gene>
    <name evidence="3" type="ORF">SAMEA3906487_03590</name>
</gene>
<dbReference type="RefSeq" id="WP_025514746.1">
    <property type="nucleotide sequence ID" value="NZ_CP016340.1"/>
</dbReference>
<keyword evidence="1" id="KW-0460">Magnesium</keyword>
<dbReference type="Gene3D" id="3.90.550.10">
    <property type="entry name" value="Spore Coat Polysaccharide Biosynthesis Protein SpsA, Chain A"/>
    <property type="match status" value="1"/>
</dbReference>
<name>A0A157R3T8_9BORD</name>
<dbReference type="PANTHER" id="PTHR43777">
    <property type="entry name" value="MOLYBDENUM COFACTOR CYTIDYLYLTRANSFERASE"/>
    <property type="match status" value="1"/>
</dbReference>
<evidence type="ECO:0000313" key="3">
    <source>
        <dbReference type="EMBL" id="SAI73268.1"/>
    </source>
</evidence>
<accession>A0A157R3T8</accession>